<comment type="caution">
    <text evidence="1">The sequence shown here is derived from an EMBL/GenBank/DDBJ whole genome shotgun (WGS) entry which is preliminary data.</text>
</comment>
<evidence type="ECO:0000313" key="1">
    <source>
        <dbReference type="EMBL" id="MDO6579552.1"/>
    </source>
</evidence>
<dbReference type="RefSeq" id="WP_303539042.1">
    <property type="nucleotide sequence ID" value="NZ_JAUOQI010000021.1"/>
</dbReference>
<dbReference type="EMBL" id="JAUOQI010000021">
    <property type="protein sequence ID" value="MDO6579552.1"/>
    <property type="molecule type" value="Genomic_DNA"/>
</dbReference>
<dbReference type="AlphaFoldDB" id="A0AAW7Z7D1"/>
<protein>
    <submittedName>
        <fullName evidence="1">Uncharacterized protein</fullName>
    </submittedName>
</protein>
<reference evidence="1" key="1">
    <citation type="submission" date="2023-07" db="EMBL/GenBank/DDBJ databases">
        <title>Genome content predicts the carbon catabolic preferences of heterotrophic bacteria.</title>
        <authorList>
            <person name="Gralka M."/>
        </authorList>
    </citation>
    <scope>NUCLEOTIDE SEQUENCE</scope>
    <source>
        <strain evidence="1">F2M12</strain>
    </source>
</reference>
<organism evidence="1 2">
    <name type="scientific">Alteromonas stellipolaris</name>
    <dbReference type="NCBI Taxonomy" id="233316"/>
    <lineage>
        <taxon>Bacteria</taxon>
        <taxon>Pseudomonadati</taxon>
        <taxon>Pseudomonadota</taxon>
        <taxon>Gammaproteobacteria</taxon>
        <taxon>Alteromonadales</taxon>
        <taxon>Alteromonadaceae</taxon>
        <taxon>Alteromonas/Salinimonas group</taxon>
        <taxon>Alteromonas</taxon>
    </lineage>
</organism>
<proteinExistence type="predicted"/>
<name>A0AAW7Z7D1_9ALTE</name>
<accession>A0AAW7Z7D1</accession>
<sequence>MTLLNKIILTSVAAGAILVVAILPAEYGIDPTGLGSTLGLVNIAKNDATETELSQEKNTNRFNAQDLMLSFNIGEYDPTAERINESVQGLIHLEDTPFKSETFNIEIEDYGEIEHKFIMPADSTFVYSWEVLNPKGEGVYYDFHGHPSNQDATNYPEGFEMAYARGEGTSQSGAFTTPFPGYHGFYFMNIEQGPITVRVTVSGYWKEHKEMFRAVDGKVITKVPF</sequence>
<evidence type="ECO:0000313" key="2">
    <source>
        <dbReference type="Proteomes" id="UP001170717"/>
    </source>
</evidence>
<gene>
    <name evidence="1" type="ORF">Q4527_19290</name>
</gene>
<dbReference type="Proteomes" id="UP001170717">
    <property type="component" value="Unassembled WGS sequence"/>
</dbReference>